<evidence type="ECO:0000313" key="3">
    <source>
        <dbReference type="Proteomes" id="UP000646827"/>
    </source>
</evidence>
<feature type="domain" description="MULE transposase" evidence="1">
    <location>
        <begin position="255"/>
        <end position="355"/>
    </location>
</feature>
<dbReference type="InterPro" id="IPR052579">
    <property type="entry name" value="Zinc_finger_SWIM"/>
</dbReference>
<organism evidence="2 3">
    <name type="scientific">Circinella minor</name>
    <dbReference type="NCBI Taxonomy" id="1195481"/>
    <lineage>
        <taxon>Eukaryota</taxon>
        <taxon>Fungi</taxon>
        <taxon>Fungi incertae sedis</taxon>
        <taxon>Mucoromycota</taxon>
        <taxon>Mucoromycotina</taxon>
        <taxon>Mucoromycetes</taxon>
        <taxon>Mucorales</taxon>
        <taxon>Lichtheimiaceae</taxon>
        <taxon>Circinella</taxon>
    </lineage>
</organism>
<dbReference type="Pfam" id="PF10551">
    <property type="entry name" value="MULE"/>
    <property type="match status" value="1"/>
</dbReference>
<dbReference type="InterPro" id="IPR018289">
    <property type="entry name" value="MULE_transposase_dom"/>
</dbReference>
<accession>A0A8H7RVT0</accession>
<dbReference type="PANTHER" id="PTHR31569">
    <property type="entry name" value="SWIM-TYPE DOMAIN-CONTAINING PROTEIN"/>
    <property type="match status" value="1"/>
</dbReference>
<dbReference type="Proteomes" id="UP000646827">
    <property type="component" value="Unassembled WGS sequence"/>
</dbReference>
<comment type="caution">
    <text evidence="2">The sequence shown here is derived from an EMBL/GenBank/DDBJ whole genome shotgun (WGS) entry which is preliminary data.</text>
</comment>
<dbReference type="PANTHER" id="PTHR31569:SF4">
    <property type="entry name" value="SWIM-TYPE DOMAIN-CONTAINING PROTEIN"/>
    <property type="match status" value="1"/>
</dbReference>
<dbReference type="AlphaFoldDB" id="A0A8H7RVT0"/>
<proteinExistence type="predicted"/>
<reference evidence="2 3" key="1">
    <citation type="submission" date="2020-12" db="EMBL/GenBank/DDBJ databases">
        <title>Metabolic potential, ecology and presence of endohyphal bacteria is reflected in genomic diversity of Mucoromycotina.</title>
        <authorList>
            <person name="Muszewska A."/>
            <person name="Okrasinska A."/>
            <person name="Steczkiewicz K."/>
            <person name="Drgas O."/>
            <person name="Orlowska M."/>
            <person name="Perlinska-Lenart U."/>
            <person name="Aleksandrzak-Piekarczyk T."/>
            <person name="Szatraj K."/>
            <person name="Zielenkiewicz U."/>
            <person name="Pilsyk S."/>
            <person name="Malc E."/>
            <person name="Mieczkowski P."/>
            <person name="Kruszewska J.S."/>
            <person name="Biernat P."/>
            <person name="Pawlowska J."/>
        </authorList>
    </citation>
    <scope>NUCLEOTIDE SEQUENCE [LARGE SCALE GENOMIC DNA]</scope>
    <source>
        <strain evidence="2 3">CBS 142.35</strain>
    </source>
</reference>
<keyword evidence="3" id="KW-1185">Reference proteome</keyword>
<name>A0A8H7RVT0_9FUNG</name>
<evidence type="ECO:0000313" key="2">
    <source>
        <dbReference type="EMBL" id="KAG2217750.1"/>
    </source>
</evidence>
<sequence length="941" mass="108777">MSDSKNQIPEELNQIWKDHNDARNACFEWGKKNGISMYTVRSTLTGKKRKMQLGCKHFGQPANKEVRYNKEDHQSSQDSKSFVANDKGEIINATDPKNNNKERQTFSQRIGCKFLIVFRPVHAQSQQWRVVSFYGGEHSHQFVQELSTYPMLRRLDDDDEKIVINMIKSHATNNSIISFLAAKSKIVDPKDITNLRQTIFNNDPDHTMFKLISKLQEKGYKVKWQSKQEGDKRFLLSLFFAHQSAIDLARKFSEVIVMDATYKTNRHRLPFVNVVGTGNIGYPRLKTFCIAGGWVSQETNESYEWVVTQLRDTVWPSHQPISPQTFVTDNESALVRALNTIFPDAKKLLCKVHMRRNFRTKLRKFFDVKDDYENLEKAVNFLMTDQYVDQLSGMSVIPDHLLENKAIDKYKEIAQKARKPEDVIKYLDEKLEVREKWVGTDIAYVKHFGNNSTNRVEGSHANLKSSIQSSSGNLYSVFEQIDEYYRLKNLAWKRQHDKESLDVDPHLPEDHKERLAQLERNISKFAFYSIRNELKHRNIIKTDICRCAIKAHYNIPCCHMLPSIGTIPLSLVPRRWHLYPERTAPEENITRNNNDIIAVTEPYVLPSIEDEINDELARITGLLYQYPDQQQRTTLLHRLRAISDDLFLDIEELQQPKTLAKRGDGKSQKTNSKKRDLIELEHQDLESKKKAKTAFGRESAEIWEGKQDTLDNTQPTNQLPPTPFIKLRIVPNLNLVTDLIPPFAVETVHNPAADGNCGFRALAFELFGSEDRYVDVKDTMLLHYLKNIDGDYKKYDHGRVKGILNPQDNQWFCAPECAQIAADAFQTPIALFDGFQSNMYIPLRVNPFDAKHTHPIILQLKNNHIILIKIKPGSHIQWPILYPEPRGHKEEVLTADPWYDIFKDVFDRSIKILPEFSTIPDNTDISSIHSSDSETAVDLTI</sequence>
<dbReference type="EMBL" id="JAEPRB010000275">
    <property type="protein sequence ID" value="KAG2217750.1"/>
    <property type="molecule type" value="Genomic_DNA"/>
</dbReference>
<protein>
    <recommendedName>
        <fullName evidence="1">MULE transposase domain-containing protein</fullName>
    </recommendedName>
</protein>
<gene>
    <name evidence="2" type="ORF">INT45_005471</name>
</gene>
<dbReference type="CDD" id="cd22744">
    <property type="entry name" value="OTU"/>
    <property type="match status" value="1"/>
</dbReference>
<evidence type="ECO:0000259" key="1">
    <source>
        <dbReference type="Pfam" id="PF10551"/>
    </source>
</evidence>
<dbReference type="OrthoDB" id="2379842at2759"/>